<evidence type="ECO:0000313" key="4">
    <source>
        <dbReference type="Proteomes" id="UP000092498"/>
    </source>
</evidence>
<dbReference type="OrthoDB" id="9807765at2"/>
<proteinExistence type="inferred from homology"/>
<name>A0A1B1AHF8_9PROT</name>
<dbReference type="InParanoid" id="A0A1B1AHF8"/>
<dbReference type="GO" id="GO:0003700">
    <property type="term" value="F:DNA-binding transcription factor activity"/>
    <property type="evidence" value="ECO:0007669"/>
    <property type="project" value="TreeGrafter"/>
</dbReference>
<comment type="similarity">
    <text evidence="1">Belongs to the LysR transcriptional regulatory family.</text>
</comment>
<dbReference type="PANTHER" id="PTHR30537:SF74">
    <property type="entry name" value="HTH-TYPE TRANSCRIPTIONAL REGULATOR TRPI"/>
    <property type="match status" value="1"/>
</dbReference>
<dbReference type="Pfam" id="PF03466">
    <property type="entry name" value="LysR_substrate"/>
    <property type="match status" value="1"/>
</dbReference>
<keyword evidence="4" id="KW-1185">Reference proteome</keyword>
<dbReference type="KEGG" id="cbot:ATE48_08585"/>
<evidence type="ECO:0000313" key="3">
    <source>
        <dbReference type="EMBL" id="ANP45971.1"/>
    </source>
</evidence>
<dbReference type="Gene3D" id="3.40.190.10">
    <property type="entry name" value="Periplasmic binding protein-like II"/>
    <property type="match status" value="2"/>
</dbReference>
<dbReference type="SUPFAM" id="SSF53850">
    <property type="entry name" value="Periplasmic binding protein-like II"/>
    <property type="match status" value="1"/>
</dbReference>
<dbReference type="InterPro" id="IPR005119">
    <property type="entry name" value="LysR_subst-bd"/>
</dbReference>
<organism evidence="3 4">
    <name type="scientific">Candidatus Viadribacter manganicus</name>
    <dbReference type="NCBI Taxonomy" id="1759059"/>
    <lineage>
        <taxon>Bacteria</taxon>
        <taxon>Pseudomonadati</taxon>
        <taxon>Pseudomonadota</taxon>
        <taxon>Alphaproteobacteria</taxon>
        <taxon>Hyphomonadales</taxon>
        <taxon>Hyphomonadaceae</taxon>
        <taxon>Candidatus Viadribacter</taxon>
    </lineage>
</organism>
<accession>A0A1B1AHF8</accession>
<gene>
    <name evidence="3" type="ORF">ATE48_08585</name>
</gene>
<protein>
    <recommendedName>
        <fullName evidence="2">LysR substrate-binding domain-containing protein</fullName>
    </recommendedName>
</protein>
<evidence type="ECO:0000256" key="1">
    <source>
        <dbReference type="ARBA" id="ARBA00009437"/>
    </source>
</evidence>
<dbReference type="Proteomes" id="UP000092498">
    <property type="component" value="Chromosome"/>
</dbReference>
<dbReference type="CDD" id="cd08432">
    <property type="entry name" value="PBP2_GcdR_TrpI_HvrB_AmpR_like"/>
    <property type="match status" value="1"/>
</dbReference>
<feature type="domain" description="LysR substrate-binding" evidence="2">
    <location>
        <begin position="2"/>
        <end position="188"/>
    </location>
</feature>
<sequence length="200" mass="21533">MPTFGTAWLTPRLGAFRAANDGVSIELSEAARDLNAGNFDAAIRNGHGKWPGLRTVKLFDSVFTPLCSPALKRAARAIVDPTKALDVTLLGRPDWWAAWYAGIGVSSVDLGNRFGTRLNAEHLDAAAAIAGQGVTIGSPILFGNDIAAGRLVPVHDFIAADGRAFWLVYPTLRERSRKIARFREWLCDEAGSVVAYVAGR</sequence>
<dbReference type="EMBL" id="CP013244">
    <property type="protein sequence ID" value="ANP45971.1"/>
    <property type="molecule type" value="Genomic_DNA"/>
</dbReference>
<dbReference type="PANTHER" id="PTHR30537">
    <property type="entry name" value="HTH-TYPE TRANSCRIPTIONAL REGULATOR"/>
    <property type="match status" value="1"/>
</dbReference>
<dbReference type="RefSeq" id="WP_066770165.1">
    <property type="nucleotide sequence ID" value="NZ_CP013244.1"/>
</dbReference>
<dbReference type="InterPro" id="IPR058163">
    <property type="entry name" value="LysR-type_TF_proteobact-type"/>
</dbReference>
<dbReference type="GO" id="GO:0006351">
    <property type="term" value="P:DNA-templated transcription"/>
    <property type="evidence" value="ECO:0007669"/>
    <property type="project" value="TreeGrafter"/>
</dbReference>
<dbReference type="GO" id="GO:0043565">
    <property type="term" value="F:sequence-specific DNA binding"/>
    <property type="evidence" value="ECO:0007669"/>
    <property type="project" value="TreeGrafter"/>
</dbReference>
<reference evidence="3 4" key="1">
    <citation type="submission" date="2015-11" db="EMBL/GenBank/DDBJ databases">
        <title>Whole-Genome Sequence of Candidatus Oderbacter manganicum from the National Park Lower Oder Valley, Germany.</title>
        <authorList>
            <person name="Braun B."/>
            <person name="Liere K."/>
            <person name="Szewzyk U."/>
        </authorList>
    </citation>
    <scope>NUCLEOTIDE SEQUENCE [LARGE SCALE GENOMIC DNA]</scope>
    <source>
        <strain evidence="3 4">OTSz_A_272</strain>
    </source>
</reference>
<evidence type="ECO:0000259" key="2">
    <source>
        <dbReference type="Pfam" id="PF03466"/>
    </source>
</evidence>
<dbReference type="AlphaFoldDB" id="A0A1B1AHF8"/>
<dbReference type="STRING" id="1759059.ATE48_08585"/>